<feature type="transmembrane region" description="Helical" evidence="10">
    <location>
        <begin position="199"/>
        <end position="219"/>
    </location>
</feature>
<dbReference type="PRINTS" id="PR00237">
    <property type="entry name" value="GPCRRHODOPSN"/>
</dbReference>
<dbReference type="InParanoid" id="A0A6P7NQ25"/>
<dbReference type="SUPFAM" id="SSF81321">
    <property type="entry name" value="Family A G protein-coupled receptor-like"/>
    <property type="match status" value="1"/>
</dbReference>
<dbReference type="PANTHER" id="PTHR45695">
    <property type="entry name" value="LEUCOKININ RECEPTOR-RELATED"/>
    <property type="match status" value="1"/>
</dbReference>
<dbReference type="Pfam" id="PF00001">
    <property type="entry name" value="7tm_1"/>
    <property type="match status" value="1"/>
</dbReference>
<dbReference type="PROSITE" id="PS00237">
    <property type="entry name" value="G_PROTEIN_RECEP_F1_1"/>
    <property type="match status" value="1"/>
</dbReference>
<dbReference type="PROSITE" id="PS50262">
    <property type="entry name" value="G_PROTEIN_RECEP_F1_2"/>
    <property type="match status" value="1"/>
</dbReference>
<comment type="subcellular location">
    <subcellularLocation>
        <location evidence="1">Membrane</location>
        <topology evidence="1">Multi-pass membrane protein</topology>
    </subcellularLocation>
</comment>
<name>A0A6P7NQ25_BETSP</name>
<keyword evidence="7 8" id="KW-0807">Transducer</keyword>
<keyword evidence="12" id="KW-1185">Reference proteome</keyword>
<evidence type="ECO:0000256" key="7">
    <source>
        <dbReference type="ARBA" id="ARBA00023224"/>
    </source>
</evidence>
<feature type="transmembrane region" description="Helical" evidence="10">
    <location>
        <begin position="78"/>
        <end position="99"/>
    </location>
</feature>
<dbReference type="InterPro" id="IPR017452">
    <property type="entry name" value="GPCR_Rhodpsn_7TM"/>
</dbReference>
<feature type="compositionally biased region" description="Pro residues" evidence="9">
    <location>
        <begin position="1"/>
        <end position="14"/>
    </location>
</feature>
<feature type="transmembrane region" description="Helical" evidence="10">
    <location>
        <begin position="305"/>
        <end position="326"/>
    </location>
</feature>
<comment type="similarity">
    <text evidence="8">Belongs to the G-protein coupled receptor 1 family.</text>
</comment>
<evidence type="ECO:0000259" key="11">
    <source>
        <dbReference type="PROSITE" id="PS50262"/>
    </source>
</evidence>
<evidence type="ECO:0000256" key="2">
    <source>
        <dbReference type="ARBA" id="ARBA00022692"/>
    </source>
</evidence>
<dbReference type="GO" id="GO:0004930">
    <property type="term" value="F:G protein-coupled receptor activity"/>
    <property type="evidence" value="ECO:0007669"/>
    <property type="project" value="UniProtKB-KW"/>
</dbReference>
<dbReference type="RefSeq" id="XP_029019639.1">
    <property type="nucleotide sequence ID" value="XM_029163806.3"/>
</dbReference>
<reference evidence="13 14" key="1">
    <citation type="submission" date="2025-04" db="UniProtKB">
        <authorList>
            <consortium name="RefSeq"/>
        </authorList>
    </citation>
    <scope>IDENTIFICATION</scope>
</reference>
<evidence type="ECO:0000256" key="4">
    <source>
        <dbReference type="ARBA" id="ARBA00023040"/>
    </source>
</evidence>
<dbReference type="CDD" id="cd14993">
    <property type="entry name" value="7tmA_CCKR-like"/>
    <property type="match status" value="1"/>
</dbReference>
<evidence type="ECO:0000256" key="6">
    <source>
        <dbReference type="ARBA" id="ARBA00023170"/>
    </source>
</evidence>
<evidence type="ECO:0000313" key="13">
    <source>
        <dbReference type="RefSeq" id="XP_029019639.1"/>
    </source>
</evidence>
<protein>
    <submittedName>
        <fullName evidence="13 14">QRFP-like peptide receptor</fullName>
    </submittedName>
</protein>
<dbReference type="InterPro" id="IPR000276">
    <property type="entry name" value="GPCR_Rhodpsn"/>
</dbReference>
<dbReference type="PANTHER" id="PTHR45695:SF36">
    <property type="entry name" value="G-PROTEIN COUPLED RECEPTORS FAMILY 1 PROFILE DOMAIN-CONTAINING PROTEIN"/>
    <property type="match status" value="1"/>
</dbReference>
<dbReference type="RefSeq" id="XP_055366991.1">
    <property type="nucleotide sequence ID" value="XM_055511016.1"/>
</dbReference>
<dbReference type="Gene3D" id="1.20.1070.10">
    <property type="entry name" value="Rhodopsin 7-helix transmembrane proteins"/>
    <property type="match status" value="1"/>
</dbReference>
<organism evidence="12 13">
    <name type="scientific">Betta splendens</name>
    <name type="common">Siamese fighting fish</name>
    <dbReference type="NCBI Taxonomy" id="158456"/>
    <lineage>
        <taxon>Eukaryota</taxon>
        <taxon>Metazoa</taxon>
        <taxon>Chordata</taxon>
        <taxon>Craniata</taxon>
        <taxon>Vertebrata</taxon>
        <taxon>Euteleostomi</taxon>
        <taxon>Actinopterygii</taxon>
        <taxon>Neopterygii</taxon>
        <taxon>Teleostei</taxon>
        <taxon>Neoteleostei</taxon>
        <taxon>Acanthomorphata</taxon>
        <taxon>Anabantaria</taxon>
        <taxon>Anabantiformes</taxon>
        <taxon>Anabantoidei</taxon>
        <taxon>Osphronemidae</taxon>
        <taxon>Betta</taxon>
    </lineage>
</organism>
<dbReference type="Proteomes" id="UP000515150">
    <property type="component" value="Chromosome 1"/>
</dbReference>
<gene>
    <name evidence="13 14" type="primary">LOC114863002</name>
</gene>
<evidence type="ECO:0000313" key="14">
    <source>
        <dbReference type="RefSeq" id="XP_055366991.1"/>
    </source>
</evidence>
<evidence type="ECO:0000313" key="12">
    <source>
        <dbReference type="Proteomes" id="UP000515150"/>
    </source>
</evidence>
<evidence type="ECO:0000256" key="5">
    <source>
        <dbReference type="ARBA" id="ARBA00023136"/>
    </source>
</evidence>
<keyword evidence="4 8" id="KW-0297">G-protein coupled receptor</keyword>
<dbReference type="GO" id="GO:0005886">
    <property type="term" value="C:plasma membrane"/>
    <property type="evidence" value="ECO:0007669"/>
    <property type="project" value="TreeGrafter"/>
</dbReference>
<keyword evidence="2 8" id="KW-0812">Transmembrane</keyword>
<accession>A0A6P7NQ25</accession>
<evidence type="ECO:0000256" key="10">
    <source>
        <dbReference type="SAM" id="Phobius"/>
    </source>
</evidence>
<dbReference type="AlphaFoldDB" id="A0A6P7NQ25"/>
<dbReference type="OrthoDB" id="10037617at2759"/>
<dbReference type="KEGG" id="bspl:114863002"/>
<feature type="transmembrane region" description="Helical" evidence="10">
    <location>
        <begin position="160"/>
        <end position="178"/>
    </location>
</feature>
<feature type="domain" description="G-protein coupled receptors family 1 profile" evidence="11">
    <location>
        <begin position="95"/>
        <end position="362"/>
    </location>
</feature>
<evidence type="ECO:0000256" key="9">
    <source>
        <dbReference type="SAM" id="MobiDB-lite"/>
    </source>
</evidence>
<keyword evidence="6 8" id="KW-0675">Receptor</keyword>
<evidence type="ECO:0000256" key="8">
    <source>
        <dbReference type="RuleBase" id="RU000688"/>
    </source>
</evidence>
<feature type="transmembrane region" description="Helical" evidence="10">
    <location>
        <begin position="120"/>
        <end position="140"/>
    </location>
</feature>
<keyword evidence="3 10" id="KW-1133">Transmembrane helix</keyword>
<feature type="region of interest" description="Disordered" evidence="9">
    <location>
        <begin position="1"/>
        <end position="30"/>
    </location>
</feature>
<keyword evidence="5 10" id="KW-0472">Membrane</keyword>
<proteinExistence type="inferred from homology"/>
<feature type="region of interest" description="Disordered" evidence="9">
    <location>
        <begin position="538"/>
        <end position="557"/>
    </location>
</feature>
<evidence type="ECO:0000256" key="3">
    <source>
        <dbReference type="ARBA" id="ARBA00022989"/>
    </source>
</evidence>
<sequence>MDRPGSPPHPPPLPSGSSRDGFNHSSLTLASSPASPAALLPHPPASLPPSPLLSSTLSSGDLAALERMLLWTLHEPSTVALTVMYCLSFLLGFAGNLTSLRVLTNRRGRRLAGASATRSLLVNLAVCDLAVVCVCMPITLGSQIYTAWVYGDLLCRAVPFTQAVSVSASVLTLTVISVNRYYSVRSPLRARAMFTRRRILATVAVVWAVSSAMCAPIAVVNRRREISFGAFAILVCQEEWPQHRLKQGYNVLLFAMLYCLPVTFNLTIGFLTGRRLWGGRRSAFADLDPRSQALHASRLKTRQKIAKMVVCLVLLFAASWLPLYLADLWIDREQRPPSWLLQARPFAQWLGLTNSSLNPICYCFIGDLYRSAKVIRTRYYQKVAALFGTSSFSSSVAVASPSVVIADPKAGAAAPASRPAVPRLLSLGQRLRDRHGSDCSISDWCRSSPSVCGSLLPRRLRTPQRSVRNTGFLPARRHSLNENSASLPLSTGSVEIDVLPRRTHSGDRIYGPSADKRDASTTQGDALCYDGKLLRETSQTSSVVGDSEDERTDTTSL</sequence>
<evidence type="ECO:0000256" key="1">
    <source>
        <dbReference type="ARBA" id="ARBA00004141"/>
    </source>
</evidence>
<feature type="transmembrane region" description="Helical" evidence="10">
    <location>
        <begin position="251"/>
        <end position="271"/>
    </location>
</feature>
<dbReference type="GeneID" id="114863002"/>